<dbReference type="AlphaFoldDB" id="A0A0M4LF90"/>
<dbReference type="OrthoDB" id="9788984at2"/>
<dbReference type="Proteomes" id="UP000068905">
    <property type="component" value="Chromosome"/>
</dbReference>
<protein>
    <recommendedName>
        <fullName evidence="1">Protein Smg homolog</fullName>
    </recommendedName>
</protein>
<comment type="similarity">
    <text evidence="1">Belongs to the Smg family.</text>
</comment>
<evidence type="ECO:0000313" key="2">
    <source>
        <dbReference type="EMBL" id="ALE01189.1"/>
    </source>
</evidence>
<evidence type="ECO:0000313" key="3">
    <source>
        <dbReference type="Proteomes" id="UP000068905"/>
    </source>
</evidence>
<dbReference type="PANTHER" id="PTHR38692">
    <property type="entry name" value="PROTEIN SMG"/>
    <property type="match status" value="1"/>
</dbReference>
<dbReference type="RefSeq" id="WP_020023672.1">
    <property type="nucleotide sequence ID" value="NZ_CP006911.1"/>
</dbReference>
<dbReference type="KEGG" id="tsn:W908_00330"/>
<keyword evidence="3" id="KW-1185">Reference proteome</keyword>
<dbReference type="EMBL" id="CP006911">
    <property type="protein sequence ID" value="ALE01189.1"/>
    <property type="molecule type" value="Genomic_DNA"/>
</dbReference>
<organism evidence="2 3">
    <name type="scientific">Candidatus Pseudothioglobus singularis PS1</name>
    <dbReference type="NCBI Taxonomy" id="1125411"/>
    <lineage>
        <taxon>Bacteria</taxon>
        <taxon>Pseudomonadati</taxon>
        <taxon>Pseudomonadota</taxon>
        <taxon>Gammaproteobacteria</taxon>
        <taxon>Candidatus Pseudothioglobaceae</taxon>
        <taxon>Candidatus Pseudothioglobus</taxon>
    </lineage>
</organism>
<dbReference type="HAMAP" id="MF_00598">
    <property type="entry name" value="Smg"/>
    <property type="match status" value="1"/>
</dbReference>
<dbReference type="Pfam" id="PF04361">
    <property type="entry name" value="DUF494"/>
    <property type="match status" value="1"/>
</dbReference>
<proteinExistence type="inferred from homology"/>
<dbReference type="STRING" id="1125411.W908_00330"/>
<sequence>MTNNILDVLTFMFDFLFESAEQDSTQELDDDLLKTHLSEAGFDSDRIEKALVWLENIAALQDGKIASFNTVHNSMRIYNDLEKTKLDSRARGFIMFMENMGQLNASQREIVIDQVMSLEDSKLSIDDLKWVVMMVIGNSAESAVPSQWIESIVFYDDNPTLQ</sequence>
<gene>
    <name evidence="1" type="primary">smg</name>
    <name evidence="2" type="ORF">W908_00330</name>
</gene>
<name>A0A0M4LF90_9GAMM</name>
<accession>A0A0M4LF90</accession>
<dbReference type="InterPro" id="IPR007456">
    <property type="entry name" value="Smg"/>
</dbReference>
<reference evidence="2 3" key="1">
    <citation type="journal article" date="2015" name="Genome Announc.">
        <title>Genome Sequence of 'Candidatus Thioglobus singularis' Strain PS1, a Mixotroph from the SUP05 Clade of Marine Gammaproteobacteria.</title>
        <authorList>
            <person name="Marshall K.T."/>
            <person name="Morris R.M."/>
        </authorList>
    </citation>
    <scope>NUCLEOTIDE SEQUENCE [LARGE SCALE GENOMIC DNA]</scope>
    <source>
        <strain evidence="2 3">PS1</strain>
    </source>
</reference>
<dbReference type="PANTHER" id="PTHR38692:SF1">
    <property type="entry name" value="PROTEIN SMG"/>
    <property type="match status" value="1"/>
</dbReference>
<evidence type="ECO:0000256" key="1">
    <source>
        <dbReference type="HAMAP-Rule" id="MF_00598"/>
    </source>
</evidence>